<evidence type="ECO:0000313" key="2">
    <source>
        <dbReference type="EMBL" id="CAJ2503084.1"/>
    </source>
</evidence>
<dbReference type="AlphaFoldDB" id="A0AAI8VEI2"/>
<protein>
    <submittedName>
        <fullName evidence="2">Uu.00g104780.m01.CDS01</fullName>
    </submittedName>
</protein>
<name>A0AAI8VEI2_9PEZI</name>
<dbReference type="EMBL" id="CAUWAG010000004">
    <property type="protein sequence ID" value="CAJ2503084.1"/>
    <property type="molecule type" value="Genomic_DNA"/>
</dbReference>
<comment type="caution">
    <text evidence="2">The sequence shown here is derived from an EMBL/GenBank/DDBJ whole genome shotgun (WGS) entry which is preliminary data.</text>
</comment>
<feature type="region of interest" description="Disordered" evidence="1">
    <location>
        <begin position="27"/>
        <end position="56"/>
    </location>
</feature>
<keyword evidence="3" id="KW-1185">Reference proteome</keyword>
<dbReference type="Proteomes" id="UP001295740">
    <property type="component" value="Unassembled WGS sequence"/>
</dbReference>
<gene>
    <name evidence="2" type="ORF">KHLLAP_LOCUS3552</name>
</gene>
<evidence type="ECO:0000256" key="1">
    <source>
        <dbReference type="SAM" id="MobiDB-lite"/>
    </source>
</evidence>
<sequence length="149" mass="16386">MSFDEWLASDDSATLFDFSDCQGASSAASADMGTGPIETPYQQEPPMFYPSVPSDLRASDQNGETRMLLLLILSRLETQDRLMTKIDSVMDKIDRFMSRVDSAMENIRTGLDKFTADMIGFLKGCVVFAGNQDVNADEEMGSLLSTKAT</sequence>
<accession>A0AAI8VEI2</accession>
<proteinExistence type="predicted"/>
<evidence type="ECO:0000313" key="3">
    <source>
        <dbReference type="Proteomes" id="UP001295740"/>
    </source>
</evidence>
<reference evidence="2" key="1">
    <citation type="submission" date="2023-10" db="EMBL/GenBank/DDBJ databases">
        <authorList>
            <person name="Hackl T."/>
        </authorList>
    </citation>
    <scope>NUCLEOTIDE SEQUENCE</scope>
</reference>
<organism evidence="2 3">
    <name type="scientific">Anthostomella pinea</name>
    <dbReference type="NCBI Taxonomy" id="933095"/>
    <lineage>
        <taxon>Eukaryota</taxon>
        <taxon>Fungi</taxon>
        <taxon>Dikarya</taxon>
        <taxon>Ascomycota</taxon>
        <taxon>Pezizomycotina</taxon>
        <taxon>Sordariomycetes</taxon>
        <taxon>Xylariomycetidae</taxon>
        <taxon>Xylariales</taxon>
        <taxon>Xylariaceae</taxon>
        <taxon>Anthostomella</taxon>
    </lineage>
</organism>